<accession>A0AA96IJA5</accession>
<sequence>MKKAIEKKEDKKKVVAYLGDGKLELSTPLNVNGKEINVINLREPKVKDLKAVSHIHNDLEQTSTLIANISGFTLEEIEEFPSHIYMRLQDLVKPFLS</sequence>
<dbReference type="Proteomes" id="UP001305220">
    <property type="component" value="Chromosome"/>
</dbReference>
<name>A0AA96IJA5_9BACT</name>
<evidence type="ECO:0000313" key="1">
    <source>
        <dbReference type="EMBL" id="WNL34068.1"/>
    </source>
</evidence>
<dbReference type="AlphaFoldDB" id="A0AA96IJA5"/>
<proteinExistence type="predicted"/>
<dbReference type="InterPro" id="IPR019289">
    <property type="entry name" value="Phage_tail_E/E"/>
</dbReference>
<organism evidence="1">
    <name type="scientific">Arcobacter cryaerophilus gv. pseudocryaerophilus</name>
    <dbReference type="NCBI Taxonomy" id="2933791"/>
    <lineage>
        <taxon>Bacteria</taxon>
        <taxon>Pseudomonadati</taxon>
        <taxon>Campylobacterota</taxon>
        <taxon>Epsilonproteobacteria</taxon>
        <taxon>Campylobacterales</taxon>
        <taxon>Arcobacteraceae</taxon>
        <taxon>Aliarcobacter</taxon>
    </lineage>
</organism>
<protein>
    <submittedName>
        <fullName evidence="1">Phage tail assembly protein</fullName>
    </submittedName>
</protein>
<dbReference type="Pfam" id="PF10109">
    <property type="entry name" value="Phage_TAC_7"/>
    <property type="match status" value="1"/>
</dbReference>
<dbReference type="EMBL" id="CP134856">
    <property type="protein sequence ID" value="WNL34068.1"/>
    <property type="molecule type" value="Genomic_DNA"/>
</dbReference>
<reference evidence="1" key="1">
    <citation type="submission" date="2023-09" db="EMBL/GenBank/DDBJ databases">
        <title>Arcobacter tbilisiensis sp. nov. isolated from chicken meat in Tbilisi, Georgia.</title>
        <authorList>
            <person name="Matthias R."/>
            <person name="Zautner A.E."/>
        </authorList>
    </citation>
    <scope>NUCLEOTIDE SEQUENCE</scope>
    <source>
        <strain evidence="1">LEO 62</strain>
    </source>
</reference>
<gene>
    <name evidence="1" type="ORF">RMP68_00330</name>
</gene>
<dbReference type="RefSeq" id="WP_390870819.1">
    <property type="nucleotide sequence ID" value="NZ_CP128652.1"/>
</dbReference>